<feature type="chain" id="PRO_5016645231" description="Peptidase S8/S53 domain-containing protein" evidence="7">
    <location>
        <begin position="29"/>
        <end position="678"/>
    </location>
</feature>
<dbReference type="InterPro" id="IPR015500">
    <property type="entry name" value="Peptidase_S8_subtilisin-rel"/>
</dbReference>
<comment type="similarity">
    <text evidence="1 5 6">Belongs to the peptidase S8 family.</text>
</comment>
<keyword evidence="4 5" id="KW-0720">Serine protease</keyword>
<gene>
    <name evidence="9" type="ORF">DP119_03460</name>
</gene>
<keyword evidence="10" id="KW-1185">Reference proteome</keyword>
<dbReference type="InterPro" id="IPR036852">
    <property type="entry name" value="Peptidase_S8/S53_dom_sf"/>
</dbReference>
<evidence type="ECO:0000313" key="9">
    <source>
        <dbReference type="EMBL" id="RAZ69728.1"/>
    </source>
</evidence>
<dbReference type="EMBL" id="QLZQ01000001">
    <property type="protein sequence ID" value="RAZ69728.1"/>
    <property type="molecule type" value="Genomic_DNA"/>
</dbReference>
<dbReference type="OrthoDB" id="9798386at2"/>
<dbReference type="PANTHER" id="PTHR43806:SF11">
    <property type="entry name" value="CEREVISIN-RELATED"/>
    <property type="match status" value="1"/>
</dbReference>
<dbReference type="InterPro" id="IPR007253">
    <property type="entry name" value="Cell_wall-bd_2"/>
</dbReference>
<feature type="active site" description="Charge relay system" evidence="5">
    <location>
        <position position="143"/>
    </location>
</feature>
<dbReference type="Pfam" id="PF00082">
    <property type="entry name" value="Peptidase_S8"/>
    <property type="match status" value="1"/>
</dbReference>
<protein>
    <recommendedName>
        <fullName evidence="8">Peptidase S8/S53 domain-containing protein</fullName>
    </recommendedName>
</protein>
<dbReference type="PROSITE" id="PS00137">
    <property type="entry name" value="SUBTILASE_HIS"/>
    <property type="match status" value="1"/>
</dbReference>
<dbReference type="Proteomes" id="UP000251869">
    <property type="component" value="Unassembled WGS sequence"/>
</dbReference>
<dbReference type="PROSITE" id="PS51892">
    <property type="entry name" value="SUBTILASE"/>
    <property type="match status" value="1"/>
</dbReference>
<evidence type="ECO:0000256" key="7">
    <source>
        <dbReference type="SAM" id="SignalP"/>
    </source>
</evidence>
<comment type="caution">
    <text evidence="9">The sequence shown here is derived from an EMBL/GenBank/DDBJ whole genome shotgun (WGS) entry which is preliminary data.</text>
</comment>
<dbReference type="AlphaFoldDB" id="A0A365KAC9"/>
<dbReference type="SUPFAM" id="SSF52743">
    <property type="entry name" value="Subtilisin-like"/>
    <property type="match status" value="1"/>
</dbReference>
<keyword evidence="3 5" id="KW-0378">Hydrolase</keyword>
<feature type="active site" description="Charge relay system" evidence="5">
    <location>
        <position position="329"/>
    </location>
</feature>
<dbReference type="InterPro" id="IPR022398">
    <property type="entry name" value="Peptidase_S8_His-AS"/>
</dbReference>
<dbReference type="InterPro" id="IPR023828">
    <property type="entry name" value="Peptidase_S8_Ser-AS"/>
</dbReference>
<dbReference type="PROSITE" id="PS00136">
    <property type="entry name" value="SUBTILASE_ASP"/>
    <property type="match status" value="1"/>
</dbReference>
<evidence type="ECO:0000256" key="2">
    <source>
        <dbReference type="ARBA" id="ARBA00022670"/>
    </source>
</evidence>
<dbReference type="PANTHER" id="PTHR43806">
    <property type="entry name" value="PEPTIDASE S8"/>
    <property type="match status" value="1"/>
</dbReference>
<dbReference type="Pfam" id="PF04122">
    <property type="entry name" value="CW_binding_2"/>
    <property type="match status" value="3"/>
</dbReference>
<feature type="signal peptide" evidence="7">
    <location>
        <begin position="1"/>
        <end position="28"/>
    </location>
</feature>
<keyword evidence="7" id="KW-0732">Signal</keyword>
<organism evidence="9 10">
    <name type="scientific">Planococcus maitriensis</name>
    <dbReference type="NCBI Taxonomy" id="221799"/>
    <lineage>
        <taxon>Bacteria</taxon>
        <taxon>Bacillati</taxon>
        <taxon>Bacillota</taxon>
        <taxon>Bacilli</taxon>
        <taxon>Bacillales</taxon>
        <taxon>Caryophanaceae</taxon>
        <taxon>Planococcus</taxon>
    </lineage>
</organism>
<reference evidence="9 10" key="1">
    <citation type="submission" date="2018-06" db="EMBL/GenBank/DDBJ databases">
        <title>The draft genome sequences of strains SCU63 and S1.</title>
        <authorList>
            <person name="Gan L."/>
        </authorList>
    </citation>
    <scope>NUCLEOTIDE SEQUENCE [LARGE SCALE GENOMIC DNA]</scope>
    <source>
        <strain evidence="9 10">S1</strain>
    </source>
</reference>
<sequence length="678" mass="70357">MTMKQTSIALAAMTIALSLIGIVTTAQAQGPTEKPAERVIVKLREEAIMEGAAAAQKVMTTETGNGQIVTFDVPEGQNMESFMAKLAKQGDIEYIEPDRRVELAAIPGDPYYAGYQYHHRLIGSESAWDKTTGKADVLVAVIDDGFDLLHPDLKGRTVSPFNIITGKPGDVSVEIHGTHVAGLIAGNMDNGSFGVGVAPSTSIMPIDVFDGADGFISDVAAGVYHAVDHGADIINMSLVAYADTEVLREAVQYAHSKNVLVVAAAGNDGISSPYYPAAYKEVVSVSSTDAADARSGFSNFGKTIDIAAPGSGVFSILPNELFGEMDGTSMSTPIVSGAAALVKANEPNLSNSDIAGRLMLTAKDLGAAGKDDYYGHGRVNVDRALTLDAGHWSDRLAGASRYDTAVAISKAGWNSASTVVIATGTDFPDALAGGPLAYQENAPILLTKGDALHPAAAAEIRRLKPVNAILLGSSGALSATVEKQVRQLVAHVDRIGGKTRYDTAALIAKKIDSDRAVVSNGQNFPDVLSVSPYAAKNGIPILLTRTGTLPAETKAALSGKTSTIVTGGTGAVSNAVMAQLPGATRYGGTSRYDTGKLINQGLPMGKQKAFIATGTNFPDALAGSVLAAKKDAPILLTAANSVPSPTKSLLPVYPAFTIFGSKGAVAPDVKFEVDLQLK</sequence>
<evidence type="ECO:0000313" key="10">
    <source>
        <dbReference type="Proteomes" id="UP000251869"/>
    </source>
</evidence>
<name>A0A365KAC9_9BACL</name>
<dbReference type="InterPro" id="IPR023827">
    <property type="entry name" value="Peptidase_S8_Asp-AS"/>
</dbReference>
<evidence type="ECO:0000256" key="6">
    <source>
        <dbReference type="RuleBase" id="RU003355"/>
    </source>
</evidence>
<evidence type="ECO:0000256" key="3">
    <source>
        <dbReference type="ARBA" id="ARBA00022801"/>
    </source>
</evidence>
<evidence type="ECO:0000256" key="1">
    <source>
        <dbReference type="ARBA" id="ARBA00011073"/>
    </source>
</evidence>
<dbReference type="GO" id="GO:0004252">
    <property type="term" value="F:serine-type endopeptidase activity"/>
    <property type="evidence" value="ECO:0007669"/>
    <property type="project" value="UniProtKB-UniRule"/>
</dbReference>
<evidence type="ECO:0000259" key="8">
    <source>
        <dbReference type="Pfam" id="PF00082"/>
    </source>
</evidence>
<keyword evidence="2 5" id="KW-0645">Protease</keyword>
<evidence type="ECO:0000256" key="5">
    <source>
        <dbReference type="PROSITE-ProRule" id="PRU01240"/>
    </source>
</evidence>
<evidence type="ECO:0000256" key="4">
    <source>
        <dbReference type="ARBA" id="ARBA00022825"/>
    </source>
</evidence>
<dbReference type="Gene3D" id="3.40.50.12090">
    <property type="match status" value="1"/>
</dbReference>
<dbReference type="PROSITE" id="PS00138">
    <property type="entry name" value="SUBTILASE_SER"/>
    <property type="match status" value="1"/>
</dbReference>
<dbReference type="InterPro" id="IPR050131">
    <property type="entry name" value="Peptidase_S8_subtilisin-like"/>
</dbReference>
<feature type="active site" description="Charge relay system" evidence="5">
    <location>
        <position position="176"/>
    </location>
</feature>
<proteinExistence type="inferred from homology"/>
<dbReference type="InterPro" id="IPR000209">
    <property type="entry name" value="Peptidase_S8/S53_dom"/>
</dbReference>
<dbReference type="GO" id="GO:0006508">
    <property type="term" value="P:proteolysis"/>
    <property type="evidence" value="ECO:0007669"/>
    <property type="project" value="UniProtKB-KW"/>
</dbReference>
<dbReference type="Gene3D" id="3.40.50.200">
    <property type="entry name" value="Peptidase S8/S53 domain"/>
    <property type="match status" value="1"/>
</dbReference>
<dbReference type="PRINTS" id="PR00723">
    <property type="entry name" value="SUBTILISIN"/>
</dbReference>
<feature type="domain" description="Peptidase S8/S53" evidence="8">
    <location>
        <begin position="136"/>
        <end position="377"/>
    </location>
</feature>
<accession>A0A365KAC9</accession>